<feature type="compositionally biased region" description="Polar residues" evidence="1">
    <location>
        <begin position="80"/>
        <end position="95"/>
    </location>
</feature>
<dbReference type="EMBL" id="SPOF01000068">
    <property type="protein sequence ID" value="TIB08038.1"/>
    <property type="molecule type" value="Genomic_DNA"/>
</dbReference>
<sequence>MPEHFKKAEQVVDPAGHGMPTQDNLNDKLMSERPAGIAGSTTSTTDAPGPVDDRTQEEKYADSQATAQVNKGGDNIVPTPGQQADLNNMNERLSK</sequence>
<feature type="compositionally biased region" description="Basic and acidic residues" evidence="1">
    <location>
        <begin position="51"/>
        <end position="61"/>
    </location>
</feature>
<feature type="compositionally biased region" description="Basic and acidic residues" evidence="1">
    <location>
        <begin position="1"/>
        <end position="10"/>
    </location>
</feature>
<protein>
    <submittedName>
        <fullName evidence="2">Uncharacterized protein</fullName>
    </submittedName>
</protein>
<comment type="caution">
    <text evidence="2">The sequence shown here is derived from an EMBL/GenBank/DDBJ whole genome shotgun (WGS) entry which is preliminary data.</text>
</comment>
<gene>
    <name evidence="2" type="ORF">E3P90_03830</name>
</gene>
<evidence type="ECO:0000313" key="2">
    <source>
        <dbReference type="EMBL" id="TIB08038.1"/>
    </source>
</evidence>
<accession>A0A4T0GXP0</accession>
<dbReference type="AlphaFoldDB" id="A0A4T0GXP0"/>
<evidence type="ECO:0000313" key="3">
    <source>
        <dbReference type="Proteomes" id="UP000306954"/>
    </source>
</evidence>
<reference evidence="2 3" key="1">
    <citation type="submission" date="2019-03" db="EMBL/GenBank/DDBJ databases">
        <title>Sequencing 23 genomes of Wallemia ichthyophaga.</title>
        <authorList>
            <person name="Gostincar C."/>
        </authorList>
    </citation>
    <scope>NUCLEOTIDE SEQUENCE [LARGE SCALE GENOMIC DNA]</scope>
    <source>
        <strain evidence="2 3">EXF-8621</strain>
    </source>
</reference>
<name>A0A4T0GXP0_WALIC</name>
<organism evidence="2 3">
    <name type="scientific">Wallemia ichthyophaga</name>
    <dbReference type="NCBI Taxonomy" id="245174"/>
    <lineage>
        <taxon>Eukaryota</taxon>
        <taxon>Fungi</taxon>
        <taxon>Dikarya</taxon>
        <taxon>Basidiomycota</taxon>
        <taxon>Wallemiomycotina</taxon>
        <taxon>Wallemiomycetes</taxon>
        <taxon>Wallemiales</taxon>
        <taxon>Wallemiaceae</taxon>
        <taxon>Wallemia</taxon>
    </lineage>
</organism>
<feature type="region of interest" description="Disordered" evidence="1">
    <location>
        <begin position="1"/>
        <end position="95"/>
    </location>
</feature>
<dbReference type="OrthoDB" id="10337875at2759"/>
<dbReference type="Proteomes" id="UP000306954">
    <property type="component" value="Unassembled WGS sequence"/>
</dbReference>
<proteinExistence type="predicted"/>
<evidence type="ECO:0000256" key="1">
    <source>
        <dbReference type="SAM" id="MobiDB-lite"/>
    </source>
</evidence>